<name>A0A8S0WMK1_9FIRM</name>
<evidence type="ECO:0000313" key="3">
    <source>
        <dbReference type="Proteomes" id="UP001071230"/>
    </source>
</evidence>
<dbReference type="RefSeq" id="WP_240984272.1">
    <property type="nucleotide sequence ID" value="NZ_LR746496.1"/>
</dbReference>
<proteinExistence type="predicted"/>
<dbReference type="SUPFAM" id="SSF56300">
    <property type="entry name" value="Metallo-dependent phosphatases"/>
    <property type="match status" value="1"/>
</dbReference>
<protein>
    <submittedName>
        <fullName evidence="1">Metallo-dependent phosphatase-like</fullName>
    </submittedName>
    <submittedName>
        <fullName evidence="2">Metallophosphoesterase</fullName>
    </submittedName>
</protein>
<accession>A0A8S0WMK1</accession>
<organism evidence="1">
    <name type="scientific">Acididesulfobacillus acetoxydans</name>
    <dbReference type="NCBI Taxonomy" id="1561005"/>
    <lineage>
        <taxon>Bacteria</taxon>
        <taxon>Bacillati</taxon>
        <taxon>Bacillota</taxon>
        <taxon>Clostridia</taxon>
        <taxon>Eubacteriales</taxon>
        <taxon>Peptococcaceae</taxon>
        <taxon>Acididesulfobacillus</taxon>
    </lineage>
</organism>
<dbReference type="Proteomes" id="UP000836597">
    <property type="component" value="Chromosome"/>
</dbReference>
<dbReference type="Gene3D" id="3.60.21.10">
    <property type="match status" value="1"/>
</dbReference>
<gene>
    <name evidence="1" type="ORF">DEACI_1277</name>
    <name evidence="2" type="ORF">DEACI_3889</name>
</gene>
<dbReference type="Proteomes" id="UP001071230">
    <property type="component" value="Unassembled WGS sequence"/>
</dbReference>
<dbReference type="EMBL" id="LR746496">
    <property type="protein sequence ID" value="CAA7600624.1"/>
    <property type="molecule type" value="Genomic_DNA"/>
</dbReference>
<keyword evidence="3" id="KW-1185">Reference proteome</keyword>
<dbReference type="EMBL" id="CDGJ01000132">
    <property type="protein sequence ID" value="CEJ09405.1"/>
    <property type="molecule type" value="Genomic_DNA"/>
</dbReference>
<dbReference type="InterPro" id="IPR029052">
    <property type="entry name" value="Metallo-depent_PP-like"/>
</dbReference>
<evidence type="ECO:0000313" key="2">
    <source>
        <dbReference type="EMBL" id="CEJ09405.1"/>
    </source>
</evidence>
<dbReference type="PANTHER" id="PTHR37523">
    <property type="entry name" value="METALLOPHOSPHOESTERASE"/>
    <property type="match status" value="1"/>
</dbReference>
<reference evidence="1" key="2">
    <citation type="submission" date="2020-01" db="EMBL/GenBank/DDBJ databases">
        <authorList>
            <person name="Hornung B."/>
        </authorList>
    </citation>
    <scope>NUCLEOTIDE SEQUENCE</scope>
    <source>
        <strain evidence="1">PacBioINE</strain>
    </source>
</reference>
<reference evidence="2" key="1">
    <citation type="submission" date="2014-11" db="EMBL/GenBank/DDBJ databases">
        <authorList>
            <person name="Hornung B.V."/>
        </authorList>
    </citation>
    <scope>NUCLEOTIDE SEQUENCE</scope>
    <source>
        <strain evidence="2">INE</strain>
    </source>
</reference>
<dbReference type="PANTHER" id="PTHR37523:SF1">
    <property type="entry name" value="CALCINEURIN-LIKE PHOSPHOESTERASE DOMAIN-CONTAINING PROTEIN"/>
    <property type="match status" value="1"/>
</dbReference>
<dbReference type="KEGG" id="aacx:DEACI_1277"/>
<evidence type="ECO:0000313" key="1">
    <source>
        <dbReference type="EMBL" id="CAA7600624.1"/>
    </source>
</evidence>
<sequence>MTRLFFATDVHGSEKCWKKFISAGKFYKAEILILGGDMTGKAIVPVLETKEGFKTTFLEQDYTMHSSEETAQMEELIRNRGYYPIRMDSDRIAELEANPENVNKLFVDVAKSTVEKWMDYAEDKLNNSGIKCYVCPGNDDMFEIDEVIRKSGAVELTEGKVVRLSQYHEMISTGWSNPTPWNTHRECSEDELKRKLDRMAEQVENLSQCVFNFHCPPYNSGLDEAPELDKDLRPRYAGRSLIPVGSLAVKETIETYRPLLGLFGHIHEGKGVKKLKKSTCINPGSSYEQGVLMGALVELDKKGVRSYLLTSG</sequence>
<dbReference type="AlphaFoldDB" id="A0A8S0WMK1"/>